<evidence type="ECO:0000313" key="3">
    <source>
        <dbReference type="Proteomes" id="UP000024635"/>
    </source>
</evidence>
<feature type="compositionally biased region" description="Basic and acidic residues" evidence="1">
    <location>
        <begin position="214"/>
        <end position="228"/>
    </location>
</feature>
<feature type="compositionally biased region" description="Basic and acidic residues" evidence="1">
    <location>
        <begin position="170"/>
        <end position="197"/>
    </location>
</feature>
<protein>
    <submittedName>
        <fullName evidence="2">Uncharacterized protein</fullName>
    </submittedName>
</protein>
<accession>A0A016V3S0</accession>
<feature type="region of interest" description="Disordered" evidence="1">
    <location>
        <begin position="1"/>
        <end position="44"/>
    </location>
</feature>
<feature type="compositionally biased region" description="Basic and acidic residues" evidence="1">
    <location>
        <begin position="336"/>
        <end position="347"/>
    </location>
</feature>
<comment type="caution">
    <text evidence="2">The sequence shown here is derived from an EMBL/GenBank/DDBJ whole genome shotgun (WGS) entry which is preliminary data.</text>
</comment>
<feature type="compositionally biased region" description="Basic and acidic residues" evidence="1">
    <location>
        <begin position="87"/>
        <end position="101"/>
    </location>
</feature>
<dbReference type="OrthoDB" id="5849638at2759"/>
<dbReference type="AlphaFoldDB" id="A0A016V3S0"/>
<feature type="compositionally biased region" description="Polar residues" evidence="1">
    <location>
        <begin position="66"/>
        <end position="75"/>
    </location>
</feature>
<feature type="region of interest" description="Disordered" evidence="1">
    <location>
        <begin position="62"/>
        <end position="245"/>
    </location>
</feature>
<reference evidence="3" key="1">
    <citation type="journal article" date="2015" name="Nat. Genet.">
        <title>The genome and transcriptome of the zoonotic hookworm Ancylostoma ceylanicum identify infection-specific gene families.</title>
        <authorList>
            <person name="Schwarz E.M."/>
            <person name="Hu Y."/>
            <person name="Antoshechkin I."/>
            <person name="Miller M.M."/>
            <person name="Sternberg P.W."/>
            <person name="Aroian R.V."/>
        </authorList>
    </citation>
    <scope>NUCLEOTIDE SEQUENCE</scope>
    <source>
        <strain evidence="3">HY135</strain>
    </source>
</reference>
<evidence type="ECO:0000256" key="1">
    <source>
        <dbReference type="SAM" id="MobiDB-lite"/>
    </source>
</evidence>
<gene>
    <name evidence="2" type="primary">Acey_s0018.g3598</name>
    <name evidence="2" type="ORF">Y032_0018g3598</name>
</gene>
<dbReference type="Proteomes" id="UP000024635">
    <property type="component" value="Unassembled WGS sequence"/>
</dbReference>
<sequence>MAAVAPVPKQFTKHSRPRHSDEPLSDSGGEEPRKIRSYIKPNKNINTYREAMRDQRMVVRLMNGQRPISGNSKRPSTGAKPIFPIRQELHDTNSRNLDKFLPRQSTTAKNLHPTPTPTTSKSKYSETPAISVPAHTKSQRPSPSNAPPSNLNGKPGTTLRPGSTGTISRKSSEERRGGVDSHALAKEKPPVKRRDIPKPPPLPQKRPQGPSSTRLDRPQLTHQQEWKDSSPPAKKSREEARIPSPPVPVIAQGVEEEARSPTVDATPDEALKWNEHANLAYLFKRHMRIFTLATLPDEESWFLRVMEGSATDDKITTRRTKNDNAVAERSNIGCDSAKELTPKKSDTRSNVGCDSAKESTSKKSDTRSCEDVPLFMSNPVSREVPRNSSPDQCRMSSPFAPVCFHSFEANIQDTPYFDSSRLFPKFFSSQRRHVFSLRSINDLYRGI</sequence>
<keyword evidence="3" id="KW-1185">Reference proteome</keyword>
<feature type="compositionally biased region" description="Low complexity" evidence="1">
    <location>
        <begin position="141"/>
        <end position="152"/>
    </location>
</feature>
<feature type="compositionally biased region" description="Basic and acidic residues" evidence="1">
    <location>
        <begin position="355"/>
        <end position="370"/>
    </location>
</feature>
<dbReference type="EMBL" id="JARK01001354">
    <property type="protein sequence ID" value="EYC21906.1"/>
    <property type="molecule type" value="Genomic_DNA"/>
</dbReference>
<proteinExistence type="predicted"/>
<feature type="region of interest" description="Disordered" evidence="1">
    <location>
        <begin position="336"/>
        <end position="370"/>
    </location>
</feature>
<name>A0A016V3S0_9BILA</name>
<organism evidence="2 3">
    <name type="scientific">Ancylostoma ceylanicum</name>
    <dbReference type="NCBI Taxonomy" id="53326"/>
    <lineage>
        <taxon>Eukaryota</taxon>
        <taxon>Metazoa</taxon>
        <taxon>Ecdysozoa</taxon>
        <taxon>Nematoda</taxon>
        <taxon>Chromadorea</taxon>
        <taxon>Rhabditida</taxon>
        <taxon>Rhabditina</taxon>
        <taxon>Rhabditomorpha</taxon>
        <taxon>Strongyloidea</taxon>
        <taxon>Ancylostomatidae</taxon>
        <taxon>Ancylostomatinae</taxon>
        <taxon>Ancylostoma</taxon>
    </lineage>
</organism>
<evidence type="ECO:0000313" key="2">
    <source>
        <dbReference type="EMBL" id="EYC21906.1"/>
    </source>
</evidence>
<feature type="compositionally biased region" description="Polar residues" evidence="1">
    <location>
        <begin position="160"/>
        <end position="169"/>
    </location>
</feature>